<proteinExistence type="predicted"/>
<dbReference type="Pfam" id="PF00617">
    <property type="entry name" value="RasGEF"/>
    <property type="match status" value="1"/>
</dbReference>
<dbReference type="InterPro" id="IPR023578">
    <property type="entry name" value="Ras_GEF_dom_sf"/>
</dbReference>
<feature type="region of interest" description="Disordered" evidence="3">
    <location>
        <begin position="308"/>
        <end position="328"/>
    </location>
</feature>
<reference evidence="7" key="1">
    <citation type="submission" date="2021-05" db="EMBL/GenBank/DDBJ databases">
        <authorList>
            <person name="Tigano A."/>
        </authorList>
    </citation>
    <scope>NUCLEOTIDE SEQUENCE</scope>
</reference>
<accession>A0A8S4AXF8</accession>
<feature type="domain" description="Ras-associating" evidence="5">
    <location>
        <begin position="755"/>
        <end position="844"/>
    </location>
</feature>
<dbReference type="AlphaFoldDB" id="A0A8S4AXF8"/>
<dbReference type="EMBL" id="CAJRST010008890">
    <property type="protein sequence ID" value="CAG5897381.1"/>
    <property type="molecule type" value="Genomic_DNA"/>
</dbReference>
<dbReference type="InterPro" id="IPR001895">
    <property type="entry name" value="RASGEF_cat_dom"/>
</dbReference>
<feature type="region of interest" description="Disordered" evidence="3">
    <location>
        <begin position="687"/>
        <end position="742"/>
    </location>
</feature>
<protein>
    <submittedName>
        <fullName evidence="7">(Atlantic silverside) hypothetical protein</fullName>
    </submittedName>
</protein>
<dbReference type="Pfam" id="PF00788">
    <property type="entry name" value="RA"/>
    <property type="match status" value="1"/>
</dbReference>
<feature type="compositionally biased region" description="Low complexity" evidence="3">
    <location>
        <begin position="687"/>
        <end position="713"/>
    </location>
</feature>
<dbReference type="InterPro" id="IPR029071">
    <property type="entry name" value="Ubiquitin-like_domsf"/>
</dbReference>
<feature type="region of interest" description="Disordered" evidence="3">
    <location>
        <begin position="640"/>
        <end position="661"/>
    </location>
</feature>
<dbReference type="GO" id="GO:0007265">
    <property type="term" value="P:Ras protein signal transduction"/>
    <property type="evidence" value="ECO:0007669"/>
    <property type="project" value="TreeGrafter"/>
</dbReference>
<dbReference type="CDD" id="cd06224">
    <property type="entry name" value="REM"/>
    <property type="match status" value="1"/>
</dbReference>
<evidence type="ECO:0000256" key="3">
    <source>
        <dbReference type="SAM" id="MobiDB-lite"/>
    </source>
</evidence>
<dbReference type="Gene3D" id="1.10.840.10">
    <property type="entry name" value="Ras guanine-nucleotide exchange factors catalytic domain"/>
    <property type="match status" value="1"/>
</dbReference>
<sequence>MTRRRLHSSSSQNRSRLPLYNRDWSQSASGRREELPADRSDQIWVPSLSVSNAGFHPAWGGREGQQTDTFTHGLCGKPCVLQLSPGAPRARQCKLHCQIIEKKKKEVFKSIPKCSHKVLQLFLKGGKVPFESSSRPNGGKRPLKRPDKMGKWELTMNPVQEWGEEKEAGTVYGVTLRREPVPSSPGPDGTSPGGAFVQYRTCKVRRLKAATLDLLVNHLLDGSSQEQDYSKIFVSTYRTFTDTTQLLELLFQRDNASSDLDNSEYYRSPLLAFVQTWLDEFSEDFRDPPLHPALRLLLDHLRISSAVHDGQEEGGSGDEDSGCESSPDRGGIMDFSAAAIAEQLTRTDSALFVKVMPYQCLGCVWSQRDKKENLSPTIRATIAQFNAVTNQVIASLLCRPEGTGHSSCPLPASTPVQRARIIEKWIKVAQDCRRLKNFSSLKAILSALQSNAVYRLRKTWAAVCRDSMVTFDNLLETLPDENCVLTHKELLVEDGGQVTMGNISPKIFKKCRLPRQLSTSSGVVPYLGTYLTVLTMLDTALPDTVEGGFINFEKRRREFDVLSQIRLLQASCSQYSLPHHPRIATWLQRHKLLTDQHSYELSKQLEPPVDLCSPPAWSHRTLSKKLSSLLTIGDGSKKLPADQISVSSSGSSGSEMEDLSSPNCSIRMQSFHSSCNNVSEAFSSSSSSSFSSPCSSTASSSDSPTPSGSFSDSAADLCSTPSSDAGAKLKPPVASQHKRSASMTSLPVYNRQVADSCIVRVSVDLGHNNGNMYKSILLTSQDKTTQVIQRALEKHHLEHMSTKDFTLTQVISPERDLLIPDKANVFYAMSTTANFDFVLRQHRKAQQKTLFKTASLGRFTK</sequence>
<dbReference type="PROSITE" id="PS50009">
    <property type="entry name" value="RASGEF_CAT"/>
    <property type="match status" value="1"/>
</dbReference>
<dbReference type="Gene3D" id="1.20.870.10">
    <property type="entry name" value="Son of sevenless (SoS) protein Chain: S domain 1"/>
    <property type="match status" value="1"/>
</dbReference>
<keyword evidence="8" id="KW-1185">Reference proteome</keyword>
<dbReference type="SMART" id="SM00314">
    <property type="entry name" value="RA"/>
    <property type="match status" value="1"/>
</dbReference>
<feature type="region of interest" description="Disordered" evidence="3">
    <location>
        <begin position="1"/>
        <end position="22"/>
    </location>
</feature>
<evidence type="ECO:0000256" key="1">
    <source>
        <dbReference type="ARBA" id="ARBA00022658"/>
    </source>
</evidence>
<dbReference type="InterPro" id="IPR008937">
    <property type="entry name" value="Ras-like_GEF"/>
</dbReference>
<dbReference type="CDD" id="cd00155">
    <property type="entry name" value="RasGEF"/>
    <property type="match status" value="1"/>
</dbReference>
<organism evidence="7 8">
    <name type="scientific">Menidia menidia</name>
    <name type="common">Atlantic silverside</name>
    <dbReference type="NCBI Taxonomy" id="238744"/>
    <lineage>
        <taxon>Eukaryota</taxon>
        <taxon>Metazoa</taxon>
        <taxon>Chordata</taxon>
        <taxon>Craniata</taxon>
        <taxon>Vertebrata</taxon>
        <taxon>Euteleostomi</taxon>
        <taxon>Actinopterygii</taxon>
        <taxon>Neopterygii</taxon>
        <taxon>Teleostei</taxon>
        <taxon>Neoteleostei</taxon>
        <taxon>Acanthomorphata</taxon>
        <taxon>Ovalentaria</taxon>
        <taxon>Atherinomorphae</taxon>
        <taxon>Atheriniformes</taxon>
        <taxon>Atherinopsidae</taxon>
        <taxon>Menidiinae</taxon>
        <taxon>Menidia</taxon>
    </lineage>
</organism>
<dbReference type="PROSITE" id="PS50212">
    <property type="entry name" value="RASGEF_NTER"/>
    <property type="match status" value="1"/>
</dbReference>
<evidence type="ECO:0000259" key="4">
    <source>
        <dbReference type="PROSITE" id="PS50009"/>
    </source>
</evidence>
<feature type="domain" description="Ras-GEF" evidence="4">
    <location>
        <begin position="336"/>
        <end position="608"/>
    </location>
</feature>
<dbReference type="PANTHER" id="PTHR23113">
    <property type="entry name" value="GUANINE NUCLEOTIDE EXCHANGE FACTOR"/>
    <property type="match status" value="1"/>
</dbReference>
<evidence type="ECO:0000259" key="6">
    <source>
        <dbReference type="PROSITE" id="PS50212"/>
    </source>
</evidence>
<dbReference type="SUPFAM" id="SSF54236">
    <property type="entry name" value="Ubiquitin-like"/>
    <property type="match status" value="1"/>
</dbReference>
<comment type="caution">
    <text evidence="7">The sequence shown here is derived from an EMBL/GenBank/DDBJ whole genome shotgun (WGS) entry which is preliminary data.</text>
</comment>
<evidence type="ECO:0000313" key="8">
    <source>
        <dbReference type="Proteomes" id="UP000677803"/>
    </source>
</evidence>
<dbReference type="InterPro" id="IPR000651">
    <property type="entry name" value="Ras-like_Gua-exchang_fac_N"/>
</dbReference>
<dbReference type="InterPro" id="IPR036964">
    <property type="entry name" value="RASGEF_cat_dom_sf"/>
</dbReference>
<dbReference type="Gene3D" id="3.10.20.90">
    <property type="entry name" value="Phosphatidylinositol 3-kinase Catalytic Subunit, Chain A, domain 1"/>
    <property type="match status" value="1"/>
</dbReference>
<dbReference type="GO" id="GO:0005886">
    <property type="term" value="C:plasma membrane"/>
    <property type="evidence" value="ECO:0007669"/>
    <property type="project" value="TreeGrafter"/>
</dbReference>
<dbReference type="PROSITE" id="PS50200">
    <property type="entry name" value="RA"/>
    <property type="match status" value="1"/>
</dbReference>
<feature type="compositionally biased region" description="Low complexity" evidence="3">
    <location>
        <begin position="645"/>
        <end position="654"/>
    </location>
</feature>
<dbReference type="SMART" id="SM00229">
    <property type="entry name" value="RasGEFN"/>
    <property type="match status" value="1"/>
</dbReference>
<gene>
    <name evidence="7" type="ORF">MMEN_LOCUS8443</name>
</gene>
<dbReference type="Pfam" id="PF00618">
    <property type="entry name" value="RasGEF_N"/>
    <property type="match status" value="1"/>
</dbReference>
<dbReference type="SUPFAM" id="SSF48366">
    <property type="entry name" value="Ras GEF"/>
    <property type="match status" value="1"/>
</dbReference>
<evidence type="ECO:0000256" key="2">
    <source>
        <dbReference type="PROSITE-ProRule" id="PRU00168"/>
    </source>
</evidence>
<dbReference type="SMART" id="SM00147">
    <property type="entry name" value="RasGEF"/>
    <property type="match status" value="1"/>
</dbReference>
<evidence type="ECO:0000313" key="7">
    <source>
        <dbReference type="EMBL" id="CAG5897381.1"/>
    </source>
</evidence>
<dbReference type="CDD" id="cd00153">
    <property type="entry name" value="RA_RalGDS_like"/>
    <property type="match status" value="1"/>
</dbReference>
<evidence type="ECO:0000259" key="5">
    <source>
        <dbReference type="PROSITE" id="PS50200"/>
    </source>
</evidence>
<dbReference type="PANTHER" id="PTHR23113:SF220">
    <property type="entry name" value="RAL GUANINE NUCLEOTIDE DISSOCIATION STIMULATOR-LIKE 3"/>
    <property type="match status" value="1"/>
</dbReference>
<keyword evidence="1 2" id="KW-0344">Guanine-nucleotide releasing factor</keyword>
<name>A0A8S4AXF8_9TELE</name>
<dbReference type="InterPro" id="IPR000159">
    <property type="entry name" value="RA_dom"/>
</dbReference>
<feature type="domain" description="N-terminal Ras-GEF" evidence="6">
    <location>
        <begin position="203"/>
        <end position="321"/>
    </location>
</feature>
<dbReference type="Proteomes" id="UP000677803">
    <property type="component" value="Unassembled WGS sequence"/>
</dbReference>
<dbReference type="OrthoDB" id="26687at2759"/>
<dbReference type="GO" id="GO:0005085">
    <property type="term" value="F:guanyl-nucleotide exchange factor activity"/>
    <property type="evidence" value="ECO:0007669"/>
    <property type="project" value="UniProtKB-KW"/>
</dbReference>